<dbReference type="AlphaFoldDB" id="A0A061RGP3"/>
<gene>
    <name evidence="2" type="ORF">TSPGSL018_2647</name>
</gene>
<protein>
    <submittedName>
        <fullName evidence="2">Uncharacterized protein</fullName>
    </submittedName>
</protein>
<organism evidence="2">
    <name type="scientific">Tetraselmis sp. GSL018</name>
    <dbReference type="NCBI Taxonomy" id="582737"/>
    <lineage>
        <taxon>Eukaryota</taxon>
        <taxon>Viridiplantae</taxon>
        <taxon>Chlorophyta</taxon>
        <taxon>core chlorophytes</taxon>
        <taxon>Chlorodendrophyceae</taxon>
        <taxon>Chlorodendrales</taxon>
        <taxon>Chlorodendraceae</taxon>
        <taxon>Tetraselmis</taxon>
    </lineage>
</organism>
<dbReference type="EMBL" id="GBEZ01015018">
    <property type="protein sequence ID" value="JAC71108.1"/>
    <property type="molecule type" value="Transcribed_RNA"/>
</dbReference>
<evidence type="ECO:0000256" key="1">
    <source>
        <dbReference type="SAM" id="MobiDB-lite"/>
    </source>
</evidence>
<feature type="region of interest" description="Disordered" evidence="1">
    <location>
        <begin position="33"/>
        <end position="52"/>
    </location>
</feature>
<sequence>MEKVETGQAAWSLESLSEFSFGDALKHLRTDSQSSVGLKPNLSDEDLKSNEDSKVLSISHPLHTSKFCCAF</sequence>
<proteinExistence type="predicted"/>
<evidence type="ECO:0000313" key="2">
    <source>
        <dbReference type="EMBL" id="JAC71108.1"/>
    </source>
</evidence>
<name>A0A061RGP3_9CHLO</name>
<accession>A0A061RGP3</accession>
<reference evidence="2" key="1">
    <citation type="submission" date="2014-05" db="EMBL/GenBank/DDBJ databases">
        <title>The transcriptome of the halophilic microalga Tetraselmis sp. GSL018 isolated from the Great Salt Lake, Utah.</title>
        <authorList>
            <person name="Jinkerson R.E."/>
            <person name="D'Adamo S."/>
            <person name="Posewitz M.C."/>
        </authorList>
    </citation>
    <scope>NUCLEOTIDE SEQUENCE</scope>
    <source>
        <strain evidence="2">GSL018</strain>
    </source>
</reference>